<reference evidence="1 2" key="1">
    <citation type="submission" date="2024-09" db="EMBL/GenBank/DDBJ databases">
        <authorList>
            <person name="Sun Q."/>
            <person name="Mori K."/>
        </authorList>
    </citation>
    <scope>NUCLEOTIDE SEQUENCE [LARGE SCALE GENOMIC DNA]</scope>
    <source>
        <strain evidence="1 2">JCM 11201</strain>
    </source>
</reference>
<keyword evidence="2" id="KW-1185">Reference proteome</keyword>
<proteinExistence type="predicted"/>
<evidence type="ECO:0000313" key="2">
    <source>
        <dbReference type="Proteomes" id="UP001589609"/>
    </source>
</evidence>
<dbReference type="Proteomes" id="UP001589609">
    <property type="component" value="Unassembled WGS sequence"/>
</dbReference>
<evidence type="ECO:0000313" key="1">
    <source>
        <dbReference type="EMBL" id="MFB9760636.1"/>
    </source>
</evidence>
<organism evidence="1 2">
    <name type="scientific">Ectobacillus funiculus</name>
    <dbReference type="NCBI Taxonomy" id="137993"/>
    <lineage>
        <taxon>Bacteria</taxon>
        <taxon>Bacillati</taxon>
        <taxon>Bacillota</taxon>
        <taxon>Bacilli</taxon>
        <taxon>Bacillales</taxon>
        <taxon>Bacillaceae</taxon>
        <taxon>Ectobacillus</taxon>
    </lineage>
</organism>
<gene>
    <name evidence="1" type="ORF">ACFFMS_20260</name>
</gene>
<comment type="caution">
    <text evidence="1">The sequence shown here is derived from an EMBL/GenBank/DDBJ whole genome shotgun (WGS) entry which is preliminary data.</text>
</comment>
<dbReference type="EMBL" id="JBHMAF010000162">
    <property type="protein sequence ID" value="MFB9760636.1"/>
    <property type="molecule type" value="Genomic_DNA"/>
</dbReference>
<accession>A0ABV5WJ34</accession>
<sequence>MQEIYSFFPTVIVFAPEPLDPSFAYDPDIASRNQELRESILPAEREAIKTLMKSELTVSFSTA</sequence>
<protein>
    <submittedName>
        <fullName evidence="1">Uncharacterized protein</fullName>
    </submittedName>
</protein>
<dbReference type="RefSeq" id="WP_379950929.1">
    <property type="nucleotide sequence ID" value="NZ_JBHMAF010000162.1"/>
</dbReference>
<name>A0ABV5WJ34_9BACI</name>